<feature type="compositionally biased region" description="Polar residues" evidence="2">
    <location>
        <begin position="127"/>
        <end position="153"/>
    </location>
</feature>
<feature type="region of interest" description="Disordered" evidence="2">
    <location>
        <begin position="127"/>
        <end position="160"/>
    </location>
</feature>
<evidence type="ECO:0000313" key="3">
    <source>
        <dbReference type="EMBL" id="GJS72298.1"/>
    </source>
</evidence>
<name>A0ABQ4Y3Q7_9ASTR</name>
<accession>A0ABQ4Y3Q7</accession>
<dbReference type="EMBL" id="BQNB010010069">
    <property type="protein sequence ID" value="GJS72298.1"/>
    <property type="molecule type" value="Genomic_DNA"/>
</dbReference>
<comment type="caution">
    <text evidence="3">The sequence shown here is derived from an EMBL/GenBank/DDBJ whole genome shotgun (WGS) entry which is preliminary data.</text>
</comment>
<dbReference type="Proteomes" id="UP001151760">
    <property type="component" value="Unassembled WGS sequence"/>
</dbReference>
<proteinExistence type="predicted"/>
<protein>
    <submittedName>
        <fullName evidence="3">Uncharacterized protein</fullName>
    </submittedName>
</protein>
<sequence length="383" mass="43391">MMTLKFVDSYNMVAYLERPINSDDFTEIVDFLNAKPIRYALIIHALVDGKKIVITKSFVRRDLQFADADGTCLSPKKTAWNEFSSNIASAIICLATNQKFNFSKMVFDEGDSLERAATTASSLEAEQVSGNITKTQSKATLNVPTPQGTSSGSGPRRQDTIGDTIARTSMQLKELMEMCIDSLQRVQDLETTKTAQAKEIISLKKRVKNLKQRGRSRTQLKKVVQQGLEQSRRLNPSSIDASWVIRRNASIQGEYCCIEANVIFHLFMRMQGFRSVRSDDGEDIVLIQAIGVVMQEPSEIPRISAAQPQIQEKAQGLRDKGKVKMVEEEEPKEPTKIKDQIKHDEELAKRLEAQLQAEMEEEDRHIARQKRRNNFVSWKLHKA</sequence>
<reference evidence="3" key="1">
    <citation type="journal article" date="2022" name="Int. J. Mol. Sci.">
        <title>Draft Genome of Tanacetum Coccineum: Genomic Comparison of Closely Related Tanacetum-Family Plants.</title>
        <authorList>
            <person name="Yamashiro T."/>
            <person name="Shiraishi A."/>
            <person name="Nakayama K."/>
            <person name="Satake H."/>
        </authorList>
    </citation>
    <scope>NUCLEOTIDE SEQUENCE</scope>
</reference>
<feature type="region of interest" description="Disordered" evidence="2">
    <location>
        <begin position="312"/>
        <end position="337"/>
    </location>
</feature>
<organism evidence="3 4">
    <name type="scientific">Tanacetum coccineum</name>
    <dbReference type="NCBI Taxonomy" id="301880"/>
    <lineage>
        <taxon>Eukaryota</taxon>
        <taxon>Viridiplantae</taxon>
        <taxon>Streptophyta</taxon>
        <taxon>Embryophyta</taxon>
        <taxon>Tracheophyta</taxon>
        <taxon>Spermatophyta</taxon>
        <taxon>Magnoliopsida</taxon>
        <taxon>eudicotyledons</taxon>
        <taxon>Gunneridae</taxon>
        <taxon>Pentapetalae</taxon>
        <taxon>asterids</taxon>
        <taxon>campanulids</taxon>
        <taxon>Asterales</taxon>
        <taxon>Asteraceae</taxon>
        <taxon>Asteroideae</taxon>
        <taxon>Anthemideae</taxon>
        <taxon>Anthemidinae</taxon>
        <taxon>Tanacetum</taxon>
    </lineage>
</organism>
<evidence type="ECO:0000256" key="1">
    <source>
        <dbReference type="SAM" id="Coils"/>
    </source>
</evidence>
<feature type="coiled-coil region" evidence="1">
    <location>
        <begin position="341"/>
        <end position="372"/>
    </location>
</feature>
<feature type="compositionally biased region" description="Basic and acidic residues" evidence="2">
    <location>
        <begin position="315"/>
        <end position="337"/>
    </location>
</feature>
<keyword evidence="1" id="KW-0175">Coiled coil</keyword>
<evidence type="ECO:0000256" key="2">
    <source>
        <dbReference type="SAM" id="MobiDB-lite"/>
    </source>
</evidence>
<gene>
    <name evidence="3" type="ORF">Tco_0705139</name>
</gene>
<evidence type="ECO:0000313" key="4">
    <source>
        <dbReference type="Proteomes" id="UP001151760"/>
    </source>
</evidence>
<reference evidence="3" key="2">
    <citation type="submission" date="2022-01" db="EMBL/GenBank/DDBJ databases">
        <authorList>
            <person name="Yamashiro T."/>
            <person name="Shiraishi A."/>
            <person name="Satake H."/>
            <person name="Nakayama K."/>
        </authorList>
    </citation>
    <scope>NUCLEOTIDE SEQUENCE</scope>
</reference>
<keyword evidence="4" id="KW-1185">Reference proteome</keyword>